<reference evidence="1" key="1">
    <citation type="journal article" date="2015" name="Nature">
        <title>Complex archaea that bridge the gap between prokaryotes and eukaryotes.</title>
        <authorList>
            <person name="Spang A."/>
            <person name="Saw J.H."/>
            <person name="Jorgensen S.L."/>
            <person name="Zaremba-Niedzwiedzka K."/>
            <person name="Martijn J."/>
            <person name="Lind A.E."/>
            <person name="van Eijk R."/>
            <person name="Schleper C."/>
            <person name="Guy L."/>
            <person name="Ettema T.J."/>
        </authorList>
    </citation>
    <scope>NUCLEOTIDE SEQUENCE</scope>
</reference>
<gene>
    <name evidence="1" type="ORF">LCGC14_1416360</name>
</gene>
<protein>
    <submittedName>
        <fullName evidence="1">Uncharacterized protein</fullName>
    </submittedName>
</protein>
<dbReference type="AlphaFoldDB" id="A0A0F9MUF5"/>
<organism evidence="1">
    <name type="scientific">marine sediment metagenome</name>
    <dbReference type="NCBI Taxonomy" id="412755"/>
    <lineage>
        <taxon>unclassified sequences</taxon>
        <taxon>metagenomes</taxon>
        <taxon>ecological metagenomes</taxon>
    </lineage>
</organism>
<name>A0A0F9MUF5_9ZZZZ</name>
<accession>A0A0F9MUF5</accession>
<comment type="caution">
    <text evidence="1">The sequence shown here is derived from an EMBL/GenBank/DDBJ whole genome shotgun (WGS) entry which is preliminary data.</text>
</comment>
<sequence length="210" mass="24247">MIILNENFQNLEHNSQTFQLRGFCISEVNSSGNLEIIFQKGIGITLTQKIIDLYKDKITQKRQGYIKDIIGDLTIYLHFFEKKPENKLVIMYIDKIDNLMNYTKLYHISKQIYNKLCSSISFIDIVNICNKIIKIPKAKGTIGVFIIDKAGFLYFSKINKNRPNMANHNFQIAGFLSAILIYSQDFIGGQEYGLKLEDIDLGGYHLFLRT</sequence>
<dbReference type="EMBL" id="LAZR01009396">
    <property type="protein sequence ID" value="KKM72852.1"/>
    <property type="molecule type" value="Genomic_DNA"/>
</dbReference>
<evidence type="ECO:0000313" key="1">
    <source>
        <dbReference type="EMBL" id="KKM72852.1"/>
    </source>
</evidence>
<proteinExistence type="predicted"/>